<evidence type="ECO:0000313" key="1">
    <source>
        <dbReference type="EMBL" id="MCE5167678.1"/>
    </source>
</evidence>
<accession>A0ABS8YB77</accession>
<name>A0ABS8YB77_DATST</name>
<proteinExistence type="predicted"/>
<organism evidence="1 2">
    <name type="scientific">Datura stramonium</name>
    <name type="common">Jimsonweed</name>
    <name type="synonym">Common thornapple</name>
    <dbReference type="NCBI Taxonomy" id="4076"/>
    <lineage>
        <taxon>Eukaryota</taxon>
        <taxon>Viridiplantae</taxon>
        <taxon>Streptophyta</taxon>
        <taxon>Embryophyta</taxon>
        <taxon>Tracheophyta</taxon>
        <taxon>Spermatophyta</taxon>
        <taxon>Magnoliopsida</taxon>
        <taxon>eudicotyledons</taxon>
        <taxon>Gunneridae</taxon>
        <taxon>Pentapetalae</taxon>
        <taxon>asterids</taxon>
        <taxon>lamiids</taxon>
        <taxon>Solanales</taxon>
        <taxon>Solanaceae</taxon>
        <taxon>Solanoideae</taxon>
        <taxon>Datureae</taxon>
        <taxon>Datura</taxon>
    </lineage>
</organism>
<sequence length="159" mass="17432">FGNGQWKVIKGNLVIARGKKQSSLYMVYLLSEGVTVPDQKRNKIRFTESRGQKKVHFAGYKPKATGQIQVERAWKGSGKPVRDFCGSGSTGSQLVKASARVTRQWVKRTSVPAVKVSSDDYLLTMESVVCSQSIPGFGSSCKVGVGRDRGRVRGSFSRD</sequence>
<dbReference type="EMBL" id="JACEIK010205463">
    <property type="protein sequence ID" value="MCE5167678.1"/>
    <property type="molecule type" value="Genomic_DNA"/>
</dbReference>
<feature type="non-terminal residue" evidence="1">
    <location>
        <position position="1"/>
    </location>
</feature>
<gene>
    <name evidence="1" type="ORF">HAX54_016335</name>
</gene>
<keyword evidence="2" id="KW-1185">Reference proteome</keyword>
<reference evidence="1 2" key="1">
    <citation type="journal article" date="2021" name="BMC Genomics">
        <title>Datura genome reveals duplications of psychoactive alkaloid biosynthetic genes and high mutation rate following tissue culture.</title>
        <authorList>
            <person name="Rajewski A."/>
            <person name="Carter-House D."/>
            <person name="Stajich J."/>
            <person name="Litt A."/>
        </authorList>
    </citation>
    <scope>NUCLEOTIDE SEQUENCE [LARGE SCALE GENOMIC DNA]</scope>
    <source>
        <strain evidence="1">AR-01</strain>
    </source>
</reference>
<protein>
    <submittedName>
        <fullName evidence="1">Uncharacterized protein</fullName>
    </submittedName>
</protein>
<dbReference type="Proteomes" id="UP000823775">
    <property type="component" value="Unassembled WGS sequence"/>
</dbReference>
<evidence type="ECO:0000313" key="2">
    <source>
        <dbReference type="Proteomes" id="UP000823775"/>
    </source>
</evidence>
<comment type="caution">
    <text evidence="1">The sequence shown here is derived from an EMBL/GenBank/DDBJ whole genome shotgun (WGS) entry which is preliminary data.</text>
</comment>